<keyword evidence="2" id="KW-1185">Reference proteome</keyword>
<protein>
    <submittedName>
        <fullName evidence="1">Uncharacterized protein</fullName>
    </submittedName>
</protein>
<accession>A0A0U2ZHN2</accession>
<proteinExistence type="predicted"/>
<evidence type="ECO:0000313" key="1">
    <source>
        <dbReference type="EMBL" id="ALS97884.1"/>
    </source>
</evidence>
<name>A0A0U2ZHN2_9ALTE</name>
<dbReference type="STRING" id="1526571.AT746_06115"/>
<reference evidence="1 2" key="1">
    <citation type="submission" date="2015-12" db="EMBL/GenBank/DDBJ databases">
        <title>Complete genome of Lacimicrobium alkaliphilum KCTC 32984.</title>
        <authorList>
            <person name="Kim S.-G."/>
            <person name="Lee Y.-J."/>
        </authorList>
    </citation>
    <scope>NUCLEOTIDE SEQUENCE [LARGE SCALE GENOMIC DNA]</scope>
    <source>
        <strain evidence="1 2">YelD216</strain>
    </source>
</reference>
<gene>
    <name evidence="1" type="ORF">AT746_06115</name>
</gene>
<dbReference type="EMBL" id="CP013650">
    <property type="protein sequence ID" value="ALS97884.1"/>
    <property type="molecule type" value="Genomic_DNA"/>
</dbReference>
<dbReference type="Proteomes" id="UP000068447">
    <property type="component" value="Chromosome"/>
</dbReference>
<evidence type="ECO:0000313" key="2">
    <source>
        <dbReference type="Proteomes" id="UP000068447"/>
    </source>
</evidence>
<sequence length="109" mass="11690">MFPTFPAYRPSLSIAGEMFPTTRAYRPSLDIAEKTFLTFPAYRPSLDIKKPATMAGFLNAGRGGGISSGTSLCLTASGADAVHFVPDKDVEPMGLLALHTSNAFLFFRA</sequence>
<dbReference type="AlphaFoldDB" id="A0A0U2ZHN2"/>
<dbReference type="KEGG" id="lal:AT746_06115"/>
<organism evidence="1 2">
    <name type="scientific">Lacimicrobium alkaliphilum</name>
    <dbReference type="NCBI Taxonomy" id="1526571"/>
    <lineage>
        <taxon>Bacteria</taxon>
        <taxon>Pseudomonadati</taxon>
        <taxon>Pseudomonadota</taxon>
        <taxon>Gammaproteobacteria</taxon>
        <taxon>Alteromonadales</taxon>
        <taxon>Alteromonadaceae</taxon>
        <taxon>Lacimicrobium</taxon>
    </lineage>
</organism>